<evidence type="ECO:0000313" key="8">
    <source>
        <dbReference type="RefSeq" id="XP_030895519.1"/>
    </source>
</evidence>
<protein>
    <submittedName>
        <fullName evidence="8">MORC family CW-type zinc finger protein 4-like</fullName>
    </submittedName>
</protein>
<dbReference type="Gene3D" id="3.30.40.100">
    <property type="match status" value="1"/>
</dbReference>
<feature type="non-terminal residue" evidence="8">
    <location>
        <position position="1"/>
    </location>
</feature>
<evidence type="ECO:0000256" key="1">
    <source>
        <dbReference type="ARBA" id="ARBA00022723"/>
    </source>
</evidence>
<keyword evidence="1" id="KW-0479">Metal-binding</keyword>
<keyword evidence="7" id="KW-1185">Reference proteome</keyword>
<reference evidence="8" key="1">
    <citation type="submission" date="2025-08" db="UniProtKB">
        <authorList>
            <consortium name="RefSeq"/>
        </authorList>
    </citation>
    <scope>IDENTIFICATION</scope>
    <source>
        <tissue evidence="8">Liver</tissue>
    </source>
</reference>
<dbReference type="OrthoDB" id="757982at2759"/>
<proteinExistence type="predicted"/>
<dbReference type="PROSITE" id="PS51050">
    <property type="entry name" value="ZF_CW"/>
    <property type="match status" value="1"/>
</dbReference>
<sequence>AEYSTLSASAKWEHLKNRKIVQQILSIDVLLLAFSFRLTINALAQKLNAYWKEKTSQENFETSAITTRPIPEHCWTCTKQFEGRSREPSIPGKRKIPDQTWVQCDECLKWRKLPGKVDPSTLPARWFCYYNSHPKYRRCSVPEEQELIDEDLYLSKAKKQDQAVEKKLPPVDNENHQVFANPLKIPAIQDTDELNSKTIGYEGMDSPSRPPSVGEESRTPSLQLKPLDSSVFQFSRWVENIVCLQ</sequence>
<feature type="domain" description="CW-type" evidence="6">
    <location>
        <begin position="95"/>
        <end position="147"/>
    </location>
</feature>
<dbReference type="FunFam" id="3.30.40.100:FF:000003">
    <property type="entry name" value="MORC family CW-type zinc finger 3"/>
    <property type="match status" value="1"/>
</dbReference>
<dbReference type="Pfam" id="PF07496">
    <property type="entry name" value="zf-CW"/>
    <property type="match status" value="1"/>
</dbReference>
<name>A0A7F8RR93_LEPWE</name>
<dbReference type="GO" id="GO:0005634">
    <property type="term" value="C:nucleus"/>
    <property type="evidence" value="ECO:0007669"/>
    <property type="project" value="TreeGrafter"/>
</dbReference>
<dbReference type="GO" id="GO:0008270">
    <property type="term" value="F:zinc ion binding"/>
    <property type="evidence" value="ECO:0007669"/>
    <property type="project" value="UniProtKB-KW"/>
</dbReference>
<evidence type="ECO:0000256" key="5">
    <source>
        <dbReference type="SAM" id="MobiDB-lite"/>
    </source>
</evidence>
<dbReference type="InterPro" id="IPR042778">
    <property type="entry name" value="ZCWPW1/ZCWPW2"/>
</dbReference>
<feature type="region of interest" description="Disordered" evidence="5">
    <location>
        <begin position="199"/>
        <end position="221"/>
    </location>
</feature>
<keyword evidence="3" id="KW-0862">Zinc</keyword>
<dbReference type="PANTHER" id="PTHR15999">
    <property type="entry name" value="ZINC FINGER CW-TYPE PWWP DOMAIN PROTEIN 1"/>
    <property type="match status" value="1"/>
</dbReference>
<dbReference type="KEGG" id="lww:102748390"/>
<dbReference type="PANTHER" id="PTHR15999:SF2">
    <property type="entry name" value="ZINC FINGER CW-TYPE PWWP DOMAIN PROTEIN 1"/>
    <property type="match status" value="1"/>
</dbReference>
<accession>A0A7F8RR93</accession>
<dbReference type="GeneID" id="102748390"/>
<evidence type="ECO:0000256" key="4">
    <source>
        <dbReference type="PROSITE-ProRule" id="PRU00454"/>
    </source>
</evidence>
<evidence type="ECO:0000259" key="6">
    <source>
        <dbReference type="PROSITE" id="PS51050"/>
    </source>
</evidence>
<gene>
    <name evidence="8" type="primary">LOC102748390</name>
</gene>
<keyword evidence="2 4" id="KW-0863">Zinc-finger</keyword>
<dbReference type="AlphaFoldDB" id="A0A7F8RR93"/>
<evidence type="ECO:0000313" key="7">
    <source>
        <dbReference type="Proteomes" id="UP000245341"/>
    </source>
</evidence>
<dbReference type="InterPro" id="IPR011124">
    <property type="entry name" value="Znf_CW"/>
</dbReference>
<dbReference type="RefSeq" id="XP_030895519.1">
    <property type="nucleotide sequence ID" value="XM_031039659.1"/>
</dbReference>
<evidence type="ECO:0000256" key="3">
    <source>
        <dbReference type="ARBA" id="ARBA00022833"/>
    </source>
</evidence>
<dbReference type="Proteomes" id="UP000245341">
    <property type="component" value="Unplaced"/>
</dbReference>
<organism evidence="7 8">
    <name type="scientific">Leptonychotes weddellii</name>
    <name type="common">Weddell seal</name>
    <name type="synonym">Otaria weddellii</name>
    <dbReference type="NCBI Taxonomy" id="9713"/>
    <lineage>
        <taxon>Eukaryota</taxon>
        <taxon>Metazoa</taxon>
        <taxon>Chordata</taxon>
        <taxon>Craniata</taxon>
        <taxon>Vertebrata</taxon>
        <taxon>Euteleostomi</taxon>
        <taxon>Mammalia</taxon>
        <taxon>Eutheria</taxon>
        <taxon>Laurasiatheria</taxon>
        <taxon>Carnivora</taxon>
        <taxon>Caniformia</taxon>
        <taxon>Pinnipedia</taxon>
        <taxon>Phocidae</taxon>
        <taxon>Monachinae</taxon>
        <taxon>Lobodontini</taxon>
        <taxon>Leptonychotes</taxon>
    </lineage>
</organism>
<evidence type="ECO:0000256" key="2">
    <source>
        <dbReference type="ARBA" id="ARBA00022771"/>
    </source>
</evidence>